<evidence type="ECO:0000313" key="3">
    <source>
        <dbReference type="Proteomes" id="UP001597151"/>
    </source>
</evidence>
<proteinExistence type="predicted"/>
<evidence type="ECO:0000259" key="1">
    <source>
        <dbReference type="Pfam" id="PF13649"/>
    </source>
</evidence>
<dbReference type="RefSeq" id="WP_380791915.1">
    <property type="nucleotide sequence ID" value="NZ_JBHTKR010000004.1"/>
</dbReference>
<reference evidence="3" key="1">
    <citation type="journal article" date="2019" name="Int. J. Syst. Evol. Microbiol.">
        <title>The Global Catalogue of Microorganisms (GCM) 10K type strain sequencing project: providing services to taxonomists for standard genome sequencing and annotation.</title>
        <authorList>
            <consortium name="The Broad Institute Genomics Platform"/>
            <consortium name="The Broad Institute Genome Sequencing Center for Infectious Disease"/>
            <person name="Wu L."/>
            <person name="Ma J."/>
        </authorList>
    </citation>
    <scope>NUCLEOTIDE SEQUENCE [LARGE SCALE GENOMIC DNA]</scope>
    <source>
        <strain evidence="3">CCUG 55328</strain>
    </source>
</reference>
<accession>A0ABW3TEB7</accession>
<feature type="domain" description="Methyltransferase" evidence="1">
    <location>
        <begin position="37"/>
        <end position="125"/>
    </location>
</feature>
<name>A0ABW3TEB7_9RHOB</name>
<protein>
    <submittedName>
        <fullName evidence="2">Class I SAM-dependent methyltransferase</fullName>
    </submittedName>
</protein>
<sequence>MGFSAAWLALREPADHAARDAALLAAAAKAAGQPAVIVDLGCGTGSTIRAFAGHLADGATWRLVDNDPELLRHAAAATQGVVTTHRIDLRDLESLPLDGASLVTASALLDLCSLDWVERLAARLADHRLPFYAALTYDGDMHWTPSDPADAAVTRAFNRHQVGDKGFGPALGPGATDAMAAALQRRGYALRRADSPWQLGPAQSALQIELLGGIATAAEEAGEELAKAWGGTRAAAAQTALCHIGHTDLLALPPDAP</sequence>
<dbReference type="Pfam" id="PF13649">
    <property type="entry name" value="Methyltransf_25"/>
    <property type="match status" value="1"/>
</dbReference>
<dbReference type="InterPro" id="IPR029063">
    <property type="entry name" value="SAM-dependent_MTases_sf"/>
</dbReference>
<dbReference type="GO" id="GO:0008168">
    <property type="term" value="F:methyltransferase activity"/>
    <property type="evidence" value="ECO:0007669"/>
    <property type="project" value="UniProtKB-KW"/>
</dbReference>
<dbReference type="EMBL" id="JBHTKR010000004">
    <property type="protein sequence ID" value="MFD1195338.1"/>
    <property type="molecule type" value="Genomic_DNA"/>
</dbReference>
<organism evidence="2 3">
    <name type="scientific">Seohaeicola saemankumensis</name>
    <dbReference type="NCBI Taxonomy" id="481181"/>
    <lineage>
        <taxon>Bacteria</taxon>
        <taxon>Pseudomonadati</taxon>
        <taxon>Pseudomonadota</taxon>
        <taxon>Alphaproteobacteria</taxon>
        <taxon>Rhodobacterales</taxon>
        <taxon>Roseobacteraceae</taxon>
        <taxon>Seohaeicola</taxon>
    </lineage>
</organism>
<keyword evidence="2" id="KW-0808">Transferase</keyword>
<dbReference type="InterPro" id="IPR041698">
    <property type="entry name" value="Methyltransf_25"/>
</dbReference>
<dbReference type="GO" id="GO:0032259">
    <property type="term" value="P:methylation"/>
    <property type="evidence" value="ECO:0007669"/>
    <property type="project" value="UniProtKB-KW"/>
</dbReference>
<evidence type="ECO:0000313" key="2">
    <source>
        <dbReference type="EMBL" id="MFD1195338.1"/>
    </source>
</evidence>
<dbReference type="SUPFAM" id="SSF53335">
    <property type="entry name" value="S-adenosyl-L-methionine-dependent methyltransferases"/>
    <property type="match status" value="1"/>
</dbReference>
<comment type="caution">
    <text evidence="2">The sequence shown here is derived from an EMBL/GenBank/DDBJ whole genome shotgun (WGS) entry which is preliminary data.</text>
</comment>
<keyword evidence="3" id="KW-1185">Reference proteome</keyword>
<gene>
    <name evidence="2" type="ORF">ACFQ3C_11715</name>
</gene>
<dbReference type="Proteomes" id="UP001597151">
    <property type="component" value="Unassembled WGS sequence"/>
</dbReference>
<dbReference type="Gene3D" id="3.40.50.150">
    <property type="entry name" value="Vaccinia Virus protein VP39"/>
    <property type="match status" value="1"/>
</dbReference>
<keyword evidence="2" id="KW-0489">Methyltransferase</keyword>